<accession>A0A926S8Z3</accession>
<feature type="domain" description="HTH lysR-type" evidence="5">
    <location>
        <begin position="1"/>
        <end position="59"/>
    </location>
</feature>
<organism evidence="6 7">
    <name type="scientific">Roseibium aggregatum</name>
    <dbReference type="NCBI Taxonomy" id="187304"/>
    <lineage>
        <taxon>Bacteria</taxon>
        <taxon>Pseudomonadati</taxon>
        <taxon>Pseudomonadota</taxon>
        <taxon>Alphaproteobacteria</taxon>
        <taxon>Hyphomicrobiales</taxon>
        <taxon>Stappiaceae</taxon>
        <taxon>Roseibium</taxon>
    </lineage>
</organism>
<gene>
    <name evidence="6" type="ORF">HK439_25255</name>
</gene>
<evidence type="ECO:0000313" key="7">
    <source>
        <dbReference type="Proteomes" id="UP000598467"/>
    </source>
</evidence>
<dbReference type="AlphaFoldDB" id="A0A926S8Z3"/>
<evidence type="ECO:0000313" key="6">
    <source>
        <dbReference type="EMBL" id="MBD1549577.1"/>
    </source>
</evidence>
<dbReference type="Gene3D" id="3.40.190.290">
    <property type="match status" value="1"/>
</dbReference>
<dbReference type="Pfam" id="PF00126">
    <property type="entry name" value="HTH_1"/>
    <property type="match status" value="1"/>
</dbReference>
<evidence type="ECO:0000259" key="5">
    <source>
        <dbReference type="PROSITE" id="PS50931"/>
    </source>
</evidence>
<dbReference type="PANTHER" id="PTHR30537">
    <property type="entry name" value="HTH-TYPE TRANSCRIPTIONAL REGULATOR"/>
    <property type="match status" value="1"/>
</dbReference>
<proteinExistence type="inferred from homology"/>
<dbReference type="InterPro" id="IPR058163">
    <property type="entry name" value="LysR-type_TF_proteobact-type"/>
</dbReference>
<dbReference type="RefSeq" id="WP_190294268.1">
    <property type="nucleotide sequence ID" value="NZ_JABFCZ010000044.1"/>
</dbReference>
<evidence type="ECO:0000256" key="2">
    <source>
        <dbReference type="ARBA" id="ARBA00023015"/>
    </source>
</evidence>
<dbReference type="PROSITE" id="PS50931">
    <property type="entry name" value="HTH_LYSR"/>
    <property type="match status" value="1"/>
</dbReference>
<dbReference type="PRINTS" id="PR00039">
    <property type="entry name" value="HTHLYSR"/>
</dbReference>
<dbReference type="SUPFAM" id="SSF53850">
    <property type="entry name" value="Periplasmic binding protein-like II"/>
    <property type="match status" value="1"/>
</dbReference>
<evidence type="ECO:0000256" key="4">
    <source>
        <dbReference type="ARBA" id="ARBA00023163"/>
    </source>
</evidence>
<protein>
    <submittedName>
        <fullName evidence="6">LysR family transcriptional regulator</fullName>
    </submittedName>
</protein>
<dbReference type="CDD" id="cd08471">
    <property type="entry name" value="PBP2_CrgA_like_2"/>
    <property type="match status" value="1"/>
</dbReference>
<dbReference type="PANTHER" id="PTHR30537:SF5">
    <property type="entry name" value="HTH-TYPE TRANSCRIPTIONAL ACTIVATOR TTDR-RELATED"/>
    <property type="match status" value="1"/>
</dbReference>
<evidence type="ECO:0000256" key="1">
    <source>
        <dbReference type="ARBA" id="ARBA00009437"/>
    </source>
</evidence>
<keyword evidence="2" id="KW-0805">Transcription regulation</keyword>
<dbReference type="Proteomes" id="UP000598467">
    <property type="component" value="Unassembled WGS sequence"/>
</dbReference>
<dbReference type="FunFam" id="1.10.10.10:FF:000001">
    <property type="entry name" value="LysR family transcriptional regulator"/>
    <property type="match status" value="1"/>
</dbReference>
<reference evidence="6" key="1">
    <citation type="submission" date="2020-05" db="EMBL/GenBank/DDBJ databases">
        <title>Identification of trans-AT polyketide cluster in two marine bacteria, producers of a novel glutaramide-containing polyketide sesbanimide D and analogs.</title>
        <authorList>
            <person name="Kacar D."/>
            <person name="Rodriguez P."/>
            <person name="Canedo L."/>
            <person name="Gonzalez E."/>
            <person name="Galan B."/>
            <person name="De La Calle F."/>
            <person name="Garcia J.L."/>
        </authorList>
    </citation>
    <scope>NUCLEOTIDE SEQUENCE</scope>
    <source>
        <strain evidence="6">PHM038</strain>
    </source>
</reference>
<dbReference type="GO" id="GO:0043565">
    <property type="term" value="F:sequence-specific DNA binding"/>
    <property type="evidence" value="ECO:0007669"/>
    <property type="project" value="TreeGrafter"/>
</dbReference>
<comment type="similarity">
    <text evidence="1">Belongs to the LysR transcriptional regulatory family.</text>
</comment>
<dbReference type="InterPro" id="IPR005119">
    <property type="entry name" value="LysR_subst-bd"/>
</dbReference>
<dbReference type="InterPro" id="IPR036390">
    <property type="entry name" value="WH_DNA-bd_sf"/>
</dbReference>
<name>A0A926S8Z3_9HYPH</name>
<comment type="caution">
    <text evidence="6">The sequence shown here is derived from an EMBL/GenBank/DDBJ whole genome shotgun (WGS) entry which is preliminary data.</text>
</comment>
<sequence>MDRIQSLEVFVAVAEEGGFAGAARRLHLSAPSATRGINALETRLGARLFTRTTRQVRLTDVGEAYLEEARHILGLLQAADDAAAGAATRPRGRLRITCPNEFGRIHVMPVVTGFLDTYPEVSADIVMIDRIVNIIEEGFDIAVRIGPLQSSGLTAVRIGQVRRVVCATPAYLDAHGTPQTPQDLHRHRVISAGPVGPLPDWRFGGDGGETVRIASRLAVSNIAAGIEVACTGWGLCRALSYQVAPHLEAGTLRTVLEDFEPDPLPVHLVHVEGRRAAAKVRSFLDYAAPRLRALPVLG</sequence>
<evidence type="ECO:0000256" key="3">
    <source>
        <dbReference type="ARBA" id="ARBA00023125"/>
    </source>
</evidence>
<dbReference type="SUPFAM" id="SSF46785">
    <property type="entry name" value="Winged helix' DNA-binding domain"/>
    <property type="match status" value="1"/>
</dbReference>
<dbReference type="GO" id="GO:0006351">
    <property type="term" value="P:DNA-templated transcription"/>
    <property type="evidence" value="ECO:0007669"/>
    <property type="project" value="TreeGrafter"/>
</dbReference>
<dbReference type="Gene3D" id="1.10.10.10">
    <property type="entry name" value="Winged helix-like DNA-binding domain superfamily/Winged helix DNA-binding domain"/>
    <property type="match status" value="1"/>
</dbReference>
<dbReference type="InterPro" id="IPR036388">
    <property type="entry name" value="WH-like_DNA-bd_sf"/>
</dbReference>
<dbReference type="EMBL" id="JABFCZ010000044">
    <property type="protein sequence ID" value="MBD1549577.1"/>
    <property type="molecule type" value="Genomic_DNA"/>
</dbReference>
<dbReference type="GO" id="GO:0003700">
    <property type="term" value="F:DNA-binding transcription factor activity"/>
    <property type="evidence" value="ECO:0007669"/>
    <property type="project" value="InterPro"/>
</dbReference>
<dbReference type="Pfam" id="PF03466">
    <property type="entry name" value="LysR_substrate"/>
    <property type="match status" value="1"/>
</dbReference>
<dbReference type="InterPro" id="IPR000847">
    <property type="entry name" value="LysR_HTH_N"/>
</dbReference>
<keyword evidence="4" id="KW-0804">Transcription</keyword>
<keyword evidence="3" id="KW-0238">DNA-binding</keyword>